<dbReference type="SMART" id="SM00220">
    <property type="entry name" value="S_TKc"/>
    <property type="match status" value="1"/>
</dbReference>
<dbReference type="FunFam" id="1.10.510.10:FF:000275">
    <property type="entry name" value="SRSF protein kinase 2 isoform X3"/>
    <property type="match status" value="1"/>
</dbReference>
<evidence type="ECO:0000313" key="10">
    <source>
        <dbReference type="Ensembl" id="ENSORLP00015032524.1"/>
    </source>
</evidence>
<dbReference type="Gene3D" id="1.10.510.10">
    <property type="entry name" value="Transferase(Phosphotransferase) domain 1"/>
    <property type="match status" value="1"/>
</dbReference>
<keyword evidence="6" id="KW-0067">ATP-binding</keyword>
<dbReference type="PROSITE" id="PS50011">
    <property type="entry name" value="PROTEIN_KINASE_DOM"/>
    <property type="match status" value="1"/>
</dbReference>
<evidence type="ECO:0000256" key="6">
    <source>
        <dbReference type="ARBA" id="ARBA00022840"/>
    </source>
</evidence>
<dbReference type="InterPro" id="IPR051334">
    <property type="entry name" value="SRPK"/>
</dbReference>
<dbReference type="Pfam" id="PF00069">
    <property type="entry name" value="Pkinase"/>
    <property type="match status" value="1"/>
</dbReference>
<comment type="catalytic activity">
    <reaction evidence="8">
        <text>L-seryl-[protein] + ATP = O-phospho-L-seryl-[protein] + ADP + H(+)</text>
        <dbReference type="Rhea" id="RHEA:17989"/>
        <dbReference type="Rhea" id="RHEA-COMP:9863"/>
        <dbReference type="Rhea" id="RHEA-COMP:11604"/>
        <dbReference type="ChEBI" id="CHEBI:15378"/>
        <dbReference type="ChEBI" id="CHEBI:29999"/>
        <dbReference type="ChEBI" id="CHEBI:30616"/>
        <dbReference type="ChEBI" id="CHEBI:83421"/>
        <dbReference type="ChEBI" id="CHEBI:456216"/>
        <dbReference type="EC" id="2.7.11.1"/>
    </reaction>
</comment>
<dbReference type="AlphaFoldDB" id="A0A3P9JJS8"/>
<dbReference type="Proteomes" id="UP000265200">
    <property type="component" value="Chromosome 7"/>
</dbReference>
<dbReference type="Ensembl" id="ENSORLT00015024622.1">
    <property type="protein sequence ID" value="ENSORLP00015032524.1"/>
    <property type="gene ID" value="ENSORLG00015017433.1"/>
</dbReference>
<dbReference type="EC" id="2.7.11.1" evidence="1"/>
<dbReference type="InterPro" id="IPR011009">
    <property type="entry name" value="Kinase-like_dom_sf"/>
</dbReference>
<keyword evidence="3" id="KW-0808">Transferase</keyword>
<keyword evidence="4" id="KW-0547">Nucleotide-binding</keyword>
<dbReference type="GO" id="GO:0004674">
    <property type="term" value="F:protein serine/threonine kinase activity"/>
    <property type="evidence" value="ECO:0007669"/>
    <property type="project" value="UniProtKB-KW"/>
</dbReference>
<dbReference type="GO" id="GO:0005524">
    <property type="term" value="F:ATP binding"/>
    <property type="evidence" value="ECO:0007669"/>
    <property type="project" value="UniProtKB-KW"/>
</dbReference>
<feature type="domain" description="Protein kinase" evidence="9">
    <location>
        <begin position="61"/>
        <end position="418"/>
    </location>
</feature>
<reference evidence="10 11" key="2">
    <citation type="submission" date="2017-04" db="EMBL/GenBank/DDBJ databases">
        <title>CpG methylation of centromeres and impact of large insertions on vertebrate speciation.</title>
        <authorList>
            <person name="Ichikawa K."/>
            <person name="Yoshimura J."/>
            <person name="Morishita S."/>
        </authorList>
    </citation>
    <scope>NUCLEOTIDE SEQUENCE</scope>
    <source>
        <strain evidence="10 11">HSOK</strain>
    </source>
</reference>
<evidence type="ECO:0000256" key="8">
    <source>
        <dbReference type="ARBA" id="ARBA00048679"/>
    </source>
</evidence>
<keyword evidence="5" id="KW-0418">Kinase</keyword>
<dbReference type="Gene3D" id="3.30.200.20">
    <property type="entry name" value="Phosphorylase Kinase, domain 1"/>
    <property type="match status" value="2"/>
</dbReference>
<name>A0A3P9JJS8_ORYLA</name>
<dbReference type="InterPro" id="IPR000719">
    <property type="entry name" value="Prot_kinase_dom"/>
</dbReference>
<organism evidence="10 11">
    <name type="scientific">Oryzias latipes</name>
    <name type="common">Japanese rice fish</name>
    <name type="synonym">Japanese killifish</name>
    <dbReference type="NCBI Taxonomy" id="8090"/>
    <lineage>
        <taxon>Eukaryota</taxon>
        <taxon>Metazoa</taxon>
        <taxon>Chordata</taxon>
        <taxon>Craniata</taxon>
        <taxon>Vertebrata</taxon>
        <taxon>Euteleostomi</taxon>
        <taxon>Actinopterygii</taxon>
        <taxon>Neopterygii</taxon>
        <taxon>Teleostei</taxon>
        <taxon>Neoteleostei</taxon>
        <taxon>Acanthomorphata</taxon>
        <taxon>Ovalentaria</taxon>
        <taxon>Atherinomorphae</taxon>
        <taxon>Beloniformes</taxon>
        <taxon>Adrianichthyidae</taxon>
        <taxon>Oryziinae</taxon>
        <taxon>Oryzias</taxon>
    </lineage>
</organism>
<reference evidence="10" key="3">
    <citation type="submission" date="2025-08" db="UniProtKB">
        <authorList>
            <consortium name="Ensembl"/>
        </authorList>
    </citation>
    <scope>IDENTIFICATION</scope>
    <source>
        <strain evidence="10">HSOK</strain>
    </source>
</reference>
<evidence type="ECO:0000256" key="5">
    <source>
        <dbReference type="ARBA" id="ARBA00022777"/>
    </source>
</evidence>
<dbReference type="SUPFAM" id="SSF56112">
    <property type="entry name" value="Protein kinase-like (PK-like)"/>
    <property type="match status" value="1"/>
</dbReference>
<dbReference type="PANTHER" id="PTHR47634">
    <property type="entry name" value="PROTEIN KINASE DOMAIN-CONTAINING PROTEIN-RELATED"/>
    <property type="match status" value="1"/>
</dbReference>
<evidence type="ECO:0000256" key="4">
    <source>
        <dbReference type="ARBA" id="ARBA00022741"/>
    </source>
</evidence>
<evidence type="ECO:0000256" key="1">
    <source>
        <dbReference type="ARBA" id="ARBA00012513"/>
    </source>
</evidence>
<dbReference type="PROSITE" id="PS00108">
    <property type="entry name" value="PROTEIN_KINASE_ST"/>
    <property type="match status" value="1"/>
</dbReference>
<reference key="1">
    <citation type="journal article" date="2007" name="Nature">
        <title>The medaka draft genome and insights into vertebrate genome evolution.</title>
        <authorList>
            <person name="Kasahara M."/>
            <person name="Naruse K."/>
            <person name="Sasaki S."/>
            <person name="Nakatani Y."/>
            <person name="Qu W."/>
            <person name="Ahsan B."/>
            <person name="Yamada T."/>
            <person name="Nagayasu Y."/>
            <person name="Doi K."/>
            <person name="Kasai Y."/>
            <person name="Jindo T."/>
            <person name="Kobayashi D."/>
            <person name="Shimada A."/>
            <person name="Toyoda A."/>
            <person name="Kuroki Y."/>
            <person name="Fujiyama A."/>
            <person name="Sasaki T."/>
            <person name="Shimizu A."/>
            <person name="Asakawa S."/>
            <person name="Shimizu N."/>
            <person name="Hashimoto S."/>
            <person name="Yang J."/>
            <person name="Lee Y."/>
            <person name="Matsushima K."/>
            <person name="Sugano S."/>
            <person name="Sakaizumi M."/>
            <person name="Narita T."/>
            <person name="Ohishi K."/>
            <person name="Haga S."/>
            <person name="Ohta F."/>
            <person name="Nomoto H."/>
            <person name="Nogata K."/>
            <person name="Morishita T."/>
            <person name="Endo T."/>
            <person name="Shin-I T."/>
            <person name="Takeda H."/>
            <person name="Morishita S."/>
            <person name="Kohara Y."/>
        </authorList>
    </citation>
    <scope>NUCLEOTIDE SEQUENCE [LARGE SCALE GENOMIC DNA]</scope>
    <source>
        <strain>Hd-rR</strain>
    </source>
</reference>
<evidence type="ECO:0000256" key="7">
    <source>
        <dbReference type="ARBA" id="ARBA00047899"/>
    </source>
</evidence>
<keyword evidence="2" id="KW-0723">Serine/threonine-protein kinase</keyword>
<reference evidence="10" key="4">
    <citation type="submission" date="2025-09" db="UniProtKB">
        <authorList>
            <consortium name="Ensembl"/>
        </authorList>
    </citation>
    <scope>IDENTIFICATION</scope>
    <source>
        <strain evidence="10">HSOK</strain>
    </source>
</reference>
<evidence type="ECO:0000313" key="11">
    <source>
        <dbReference type="Proteomes" id="UP000265200"/>
    </source>
</evidence>
<accession>A0A3P9JJS8</accession>
<protein>
    <recommendedName>
        <fullName evidence="1">non-specific serine/threonine protein kinase</fullName>
        <ecNumber evidence="1">2.7.11.1</ecNumber>
    </recommendedName>
</protein>
<sequence length="421" mass="46968">MIQAASCTICRAEDGAAVLFRALGNHEHPDPLEIRDSEDPREYCYGGYHPVRIGDTFNRRYRVVSKLGWGFFSTVWLCSDLRYLHTDTPGGGYCGATGVNQKNVCDGPATRHPAIVQLLGEFKVIGVNGVRIAFRNCLSLQKVSLLWSDEELLAAPRTNPPPLHCCVSVQVLRGLDHLHSRCKIIHTDIKPENILLCLQPQSLPSPAGSSSLCRLSAGMKARTSGSLPPYTQESLTRKFLCYFKKEQFASRSLKEVTVKIADLGSSCWVYKHFCEEIQTRQYCSLQVLLGSEYGTPADIWSVACMAFELVTGDSLFRPKAGEAVSLEEDHIAQIVGLLGKIPPVVAFSGKYSADYFSRRGDLLHVGPLRFWSLYDVLVEKYHFLLQEASGFSDFLSRMLDYHPERRATAAQCLQHAWLTPC</sequence>
<evidence type="ECO:0000256" key="2">
    <source>
        <dbReference type="ARBA" id="ARBA00022527"/>
    </source>
</evidence>
<comment type="catalytic activity">
    <reaction evidence="7">
        <text>L-threonyl-[protein] + ATP = O-phospho-L-threonyl-[protein] + ADP + H(+)</text>
        <dbReference type="Rhea" id="RHEA:46608"/>
        <dbReference type="Rhea" id="RHEA-COMP:11060"/>
        <dbReference type="Rhea" id="RHEA-COMP:11605"/>
        <dbReference type="ChEBI" id="CHEBI:15378"/>
        <dbReference type="ChEBI" id="CHEBI:30013"/>
        <dbReference type="ChEBI" id="CHEBI:30616"/>
        <dbReference type="ChEBI" id="CHEBI:61977"/>
        <dbReference type="ChEBI" id="CHEBI:456216"/>
        <dbReference type="EC" id="2.7.11.1"/>
    </reaction>
</comment>
<dbReference type="PANTHER" id="PTHR47634:SF24">
    <property type="entry name" value="SRSF PROTEIN KINASE 3-LIKE ISOFORM X1"/>
    <property type="match status" value="1"/>
</dbReference>
<dbReference type="InterPro" id="IPR008271">
    <property type="entry name" value="Ser/Thr_kinase_AS"/>
</dbReference>
<evidence type="ECO:0000259" key="9">
    <source>
        <dbReference type="PROSITE" id="PS50011"/>
    </source>
</evidence>
<evidence type="ECO:0000256" key="3">
    <source>
        <dbReference type="ARBA" id="ARBA00022679"/>
    </source>
</evidence>
<proteinExistence type="predicted"/>